<dbReference type="EMBL" id="WHOS01000004">
    <property type="protein sequence ID" value="NUA98622.1"/>
    <property type="molecule type" value="Genomic_DNA"/>
</dbReference>
<reference evidence="5 6" key="1">
    <citation type="submission" date="2019-10" db="EMBL/GenBank/DDBJ databases">
        <title>Genome sequence of Azospirillum melinis.</title>
        <authorList>
            <person name="Ambrosini A."/>
            <person name="Sant'Anna F.H."/>
            <person name="Cassan F.D."/>
            <person name="Souza E.M."/>
            <person name="Passaglia L.M.P."/>
        </authorList>
    </citation>
    <scope>NUCLEOTIDE SEQUENCE [LARGE SCALE GENOMIC DNA]</scope>
    <source>
        <strain evidence="5 6">TMCY0552</strain>
    </source>
</reference>
<dbReference type="InterPro" id="IPR036388">
    <property type="entry name" value="WH-like_DNA-bd_sf"/>
</dbReference>
<evidence type="ECO:0000256" key="2">
    <source>
        <dbReference type="ARBA" id="ARBA00023125"/>
    </source>
</evidence>
<proteinExistence type="predicted"/>
<dbReference type="PROSITE" id="PS50956">
    <property type="entry name" value="HTH_ASNC_2"/>
    <property type="match status" value="1"/>
</dbReference>
<name>A0ABX2K4Y4_9PROT</name>
<dbReference type="Proteomes" id="UP000605086">
    <property type="component" value="Unassembled WGS sequence"/>
</dbReference>
<dbReference type="InterPro" id="IPR036390">
    <property type="entry name" value="WH_DNA-bd_sf"/>
</dbReference>
<dbReference type="Gene3D" id="3.30.70.920">
    <property type="match status" value="1"/>
</dbReference>
<dbReference type="PANTHER" id="PTHR30154">
    <property type="entry name" value="LEUCINE-RESPONSIVE REGULATORY PROTEIN"/>
    <property type="match status" value="1"/>
</dbReference>
<gene>
    <name evidence="5" type="ORF">GBZ48_04900</name>
</gene>
<evidence type="ECO:0000256" key="3">
    <source>
        <dbReference type="ARBA" id="ARBA00023163"/>
    </source>
</evidence>
<dbReference type="SUPFAM" id="SSF46785">
    <property type="entry name" value="Winged helix' DNA-binding domain"/>
    <property type="match status" value="1"/>
</dbReference>
<dbReference type="SUPFAM" id="SSF54909">
    <property type="entry name" value="Dimeric alpha+beta barrel"/>
    <property type="match status" value="1"/>
</dbReference>
<keyword evidence="3" id="KW-0804">Transcription</keyword>
<dbReference type="InterPro" id="IPR011008">
    <property type="entry name" value="Dimeric_a/b-barrel"/>
</dbReference>
<dbReference type="InterPro" id="IPR000485">
    <property type="entry name" value="AsnC-type_HTH_dom"/>
</dbReference>
<evidence type="ECO:0000313" key="5">
    <source>
        <dbReference type="EMBL" id="NUA98622.1"/>
    </source>
</evidence>
<dbReference type="PRINTS" id="PR00033">
    <property type="entry name" value="HTHASNC"/>
</dbReference>
<evidence type="ECO:0000259" key="4">
    <source>
        <dbReference type="PROSITE" id="PS50956"/>
    </source>
</evidence>
<sequence>MDPLDKVDAAIADRLQQDGRLSNAKLSEQLALSEASCWRRQKRLEESGVIKGYQAVLDRRKLGFGVMAFVQIVCTQHGEEVTAAFEAIIQSCPSVLSCHNTTGEADFLLVVVARDLDDYSGFVDRVLRKLPGVASIRSNLSLREMKETNRLPVQQAPYR</sequence>
<dbReference type="Pfam" id="PF13412">
    <property type="entry name" value="HTH_24"/>
    <property type="match status" value="1"/>
</dbReference>
<dbReference type="Pfam" id="PF01037">
    <property type="entry name" value="AsnC_trans_reg"/>
    <property type="match status" value="1"/>
</dbReference>
<evidence type="ECO:0000313" key="6">
    <source>
        <dbReference type="Proteomes" id="UP000605086"/>
    </source>
</evidence>
<feature type="domain" description="HTH asnC-type" evidence="4">
    <location>
        <begin position="4"/>
        <end position="65"/>
    </location>
</feature>
<protein>
    <submittedName>
        <fullName evidence="5">AsnC family transcriptional regulator</fullName>
    </submittedName>
</protein>
<dbReference type="InterPro" id="IPR019888">
    <property type="entry name" value="Tscrpt_reg_AsnC-like"/>
</dbReference>
<dbReference type="SMART" id="SM00344">
    <property type="entry name" value="HTH_ASNC"/>
    <property type="match status" value="1"/>
</dbReference>
<dbReference type="PANTHER" id="PTHR30154:SF46">
    <property type="entry name" value="TRANSCRIPTIONAL REGULATORY PROTEIN"/>
    <property type="match status" value="1"/>
</dbReference>
<evidence type="ECO:0000256" key="1">
    <source>
        <dbReference type="ARBA" id="ARBA00023015"/>
    </source>
</evidence>
<organism evidence="5 6">
    <name type="scientific">Azospirillum melinis</name>
    <dbReference type="NCBI Taxonomy" id="328839"/>
    <lineage>
        <taxon>Bacteria</taxon>
        <taxon>Pseudomonadati</taxon>
        <taxon>Pseudomonadota</taxon>
        <taxon>Alphaproteobacteria</taxon>
        <taxon>Rhodospirillales</taxon>
        <taxon>Azospirillaceae</taxon>
        <taxon>Azospirillum</taxon>
    </lineage>
</organism>
<accession>A0ABX2K4Y4</accession>
<dbReference type="InterPro" id="IPR019887">
    <property type="entry name" value="Tscrpt_reg_AsnC/Lrp_C"/>
</dbReference>
<comment type="caution">
    <text evidence="5">The sequence shown here is derived from an EMBL/GenBank/DDBJ whole genome shotgun (WGS) entry which is preliminary data.</text>
</comment>
<dbReference type="RefSeq" id="WP_174470003.1">
    <property type="nucleotide sequence ID" value="NZ_JAGINN010000007.1"/>
</dbReference>
<dbReference type="Gene3D" id="1.10.10.10">
    <property type="entry name" value="Winged helix-like DNA-binding domain superfamily/Winged helix DNA-binding domain"/>
    <property type="match status" value="1"/>
</dbReference>
<keyword evidence="1" id="KW-0805">Transcription regulation</keyword>
<keyword evidence="2" id="KW-0238">DNA-binding</keyword>
<keyword evidence="6" id="KW-1185">Reference proteome</keyword>